<dbReference type="InterPro" id="IPR003695">
    <property type="entry name" value="Ppx_GppA_N"/>
</dbReference>
<dbReference type="Gene3D" id="3.30.420.40">
    <property type="match status" value="1"/>
</dbReference>
<dbReference type="GO" id="GO:0004309">
    <property type="term" value="F:exopolyphosphatase activity"/>
    <property type="evidence" value="ECO:0007669"/>
    <property type="project" value="UniProtKB-EC"/>
</dbReference>
<protein>
    <submittedName>
        <fullName evidence="4">Exopolyphosphatase</fullName>
        <ecNumber evidence="4">3.6.1.11</ecNumber>
    </submittedName>
</protein>
<dbReference type="SUPFAM" id="SSF53067">
    <property type="entry name" value="Actin-like ATPase domain"/>
    <property type="match status" value="2"/>
</dbReference>
<dbReference type="InterPro" id="IPR043129">
    <property type="entry name" value="ATPase_NBD"/>
</dbReference>
<keyword evidence="1 4" id="KW-0378">Hydrolase</keyword>
<dbReference type="PANTHER" id="PTHR30005:SF14">
    <property type="entry name" value="EXOPOLYPHOSPHATASE"/>
    <property type="match status" value="1"/>
</dbReference>
<evidence type="ECO:0000313" key="4">
    <source>
        <dbReference type="EMBL" id="ASJ72226.1"/>
    </source>
</evidence>
<accession>A0A2Z2NLM2</accession>
<dbReference type="Pfam" id="PF02541">
    <property type="entry name" value="Ppx-GppA"/>
    <property type="match status" value="1"/>
</dbReference>
<dbReference type="Gene3D" id="1.10.3210.10">
    <property type="entry name" value="Hypothetical protein af1432"/>
    <property type="match status" value="1"/>
</dbReference>
<dbReference type="OrthoDB" id="9793035at2"/>
<dbReference type="CDD" id="cd24053">
    <property type="entry name" value="ASKHA_NBD_EcPPX-GppA-like"/>
    <property type="match status" value="1"/>
</dbReference>
<dbReference type="FunFam" id="3.30.420.150:FF:000001">
    <property type="entry name" value="Guanosine-5'-triphosphate,3'-diphosphate pyrophosphatase"/>
    <property type="match status" value="1"/>
</dbReference>
<dbReference type="InterPro" id="IPR030673">
    <property type="entry name" value="PyroPPase_GppA_Ppx"/>
</dbReference>
<evidence type="ECO:0000256" key="1">
    <source>
        <dbReference type="ARBA" id="ARBA00022801"/>
    </source>
</evidence>
<dbReference type="InterPro" id="IPR050273">
    <property type="entry name" value="GppA/Ppx_hydrolase"/>
</dbReference>
<organism evidence="4 5">
    <name type="scientific">Granulosicoccus antarcticus IMCC3135</name>
    <dbReference type="NCBI Taxonomy" id="1192854"/>
    <lineage>
        <taxon>Bacteria</taxon>
        <taxon>Pseudomonadati</taxon>
        <taxon>Pseudomonadota</taxon>
        <taxon>Gammaproteobacteria</taxon>
        <taxon>Chromatiales</taxon>
        <taxon>Granulosicoccaceae</taxon>
        <taxon>Granulosicoccus</taxon>
    </lineage>
</organism>
<dbReference type="Proteomes" id="UP000250079">
    <property type="component" value="Chromosome"/>
</dbReference>
<dbReference type="PIRSF" id="PIRSF001267">
    <property type="entry name" value="Pyrophosphatase_GppA_Ppx"/>
    <property type="match status" value="1"/>
</dbReference>
<evidence type="ECO:0000259" key="3">
    <source>
        <dbReference type="Pfam" id="PF21447"/>
    </source>
</evidence>
<dbReference type="FunFam" id="3.30.420.40:FF:000023">
    <property type="entry name" value="Guanosine-5'-triphosphate,3'-diphosphate pyrophosphatase"/>
    <property type="match status" value="1"/>
</dbReference>
<keyword evidence="5" id="KW-1185">Reference proteome</keyword>
<name>A0A2Z2NLM2_9GAMM</name>
<feature type="domain" description="Ppx/GppA phosphatase N-terminal" evidence="2">
    <location>
        <begin position="26"/>
        <end position="309"/>
    </location>
</feature>
<dbReference type="EC" id="3.6.1.11" evidence="4"/>
<reference evidence="4 5" key="1">
    <citation type="submission" date="2016-12" db="EMBL/GenBank/DDBJ databases">
        <authorList>
            <person name="Song W.-J."/>
            <person name="Kurnit D.M."/>
        </authorList>
    </citation>
    <scope>NUCLEOTIDE SEQUENCE [LARGE SCALE GENOMIC DNA]</scope>
    <source>
        <strain evidence="4 5">IMCC3135</strain>
    </source>
</reference>
<dbReference type="GO" id="GO:0006798">
    <property type="term" value="P:polyphosphate catabolic process"/>
    <property type="evidence" value="ECO:0007669"/>
    <property type="project" value="TreeGrafter"/>
</dbReference>
<dbReference type="PANTHER" id="PTHR30005">
    <property type="entry name" value="EXOPOLYPHOSPHATASE"/>
    <property type="match status" value="1"/>
</dbReference>
<dbReference type="Gene3D" id="3.30.420.150">
    <property type="entry name" value="Exopolyphosphatase. Domain 2"/>
    <property type="match status" value="1"/>
</dbReference>
<evidence type="ECO:0000313" key="5">
    <source>
        <dbReference type="Proteomes" id="UP000250079"/>
    </source>
</evidence>
<gene>
    <name evidence="4" type="primary">ppx</name>
    <name evidence="4" type="ORF">IMCC3135_10660</name>
</gene>
<dbReference type="AlphaFoldDB" id="A0A2Z2NLM2"/>
<evidence type="ECO:0000259" key="2">
    <source>
        <dbReference type="Pfam" id="PF02541"/>
    </source>
</evidence>
<proteinExistence type="predicted"/>
<feature type="domain" description="Ppx/GppA phosphatase C-terminal" evidence="3">
    <location>
        <begin position="315"/>
        <end position="488"/>
    </location>
</feature>
<dbReference type="KEGG" id="gai:IMCC3135_10660"/>
<dbReference type="EMBL" id="CP018632">
    <property type="protein sequence ID" value="ASJ72226.1"/>
    <property type="molecule type" value="Genomic_DNA"/>
</dbReference>
<dbReference type="RefSeq" id="WP_088917562.1">
    <property type="nucleotide sequence ID" value="NZ_CP018632.1"/>
</dbReference>
<dbReference type="Pfam" id="PF21447">
    <property type="entry name" value="Ppx-GppA_III"/>
    <property type="match status" value="1"/>
</dbReference>
<dbReference type="InterPro" id="IPR048950">
    <property type="entry name" value="Ppx_GppA_C"/>
</dbReference>
<dbReference type="SUPFAM" id="SSF109604">
    <property type="entry name" value="HD-domain/PDEase-like"/>
    <property type="match status" value="1"/>
</dbReference>
<sequence length="505" mass="56468">MNTEDPVSDQIYAAIDLGSNSFHMMIAEAEGNSIRQIDSLRMPTRLGAGLDKNKRLTPETEAAALDALAQFAERLRNVPRKHIRMVGTNTLRRARNTDNFMREANRLLGKPIEIISGREEARLIYFAVSHTFPGNNNQRLVIDIGGGSTELIIGRGIAPSLMESVNMGCVSYSTLYLNNDDKLTSANFKRAMMEAELELQPLIVAYQHAGWDEVIGCSGTIKAAANMLAELRLSDGTITQESLDKLTRRAIKAGSVQALNLRSISTNRAQVIAGGLAILLATMRTLDISSIKASQVALREGLVFDMLGKAEHADIQSQTLANLSNRYSIDIRQSSRVEKTATQLFELAAEPWKLDRETDRELLIWAARLHELGMVIAHTQYHKHGAYILENSDLLGFSLAEQKALSLLVRYHRRKIDKEAFSTLPDEERQRLLRLLGLLRLAALLHRGRHDEPLDDINLRIKDGQITVIAPQRWLDEHPLTWAELLAEAERLTHVNIRLKAEKSA</sequence>